<sequence>MSTPPKPPSTPSESRERLALLRGMHLRNHASSTLSPSSFESRRTHLVTAYKSGTFLKDGPESRGKAAPNPMTDPAAMEGMMGMMKGNMAMMIPQTLIMGWINAFFAGYVILKLPFPLTIRFKSMLQSGVMTRDLDVRWVSSLSWYFLCLFGLQPVFAFILGNDNAANQMSQQMAQMNPAANANPFGPGQDPDKMFLAEAENLEVMEHYSILDGVEESLTCRARKLKCDEKRPRCHNCQKGKRDCQPSDGIVFRHQQNASMNGTDGGSKGDGNLPGFYSYKNTFSPDSVWLEIPKKVTFVDVTDPYAEDPLEPPFTSSDTSVSAPSRTEWGPGDNYGSRPSEIAAHGLEALSVAASRDRSAFPQPQISHHDLASTAISYMAQSPSAPVSARKHMHTSHSPTTSLISNNNINFLLNPQGSRSPPIDPSLRNAPDHQENSPSIGFRSEARVEQPAESDQEVAYLLRHFAEAPG</sequence>
<dbReference type="Gene3D" id="4.10.240.10">
    <property type="entry name" value="Zn(2)-C6 fungal-type DNA-binding domain"/>
    <property type="match status" value="1"/>
</dbReference>
<dbReference type="InterPro" id="IPR001138">
    <property type="entry name" value="Zn2Cys6_DnaBD"/>
</dbReference>
<evidence type="ECO:0000256" key="7">
    <source>
        <dbReference type="ARBA" id="ARBA00023125"/>
    </source>
</evidence>
<feature type="transmembrane region" description="Helical" evidence="12">
    <location>
        <begin position="90"/>
        <end position="111"/>
    </location>
</feature>
<keyword evidence="6" id="KW-0805">Transcription regulation</keyword>
<dbReference type="SMART" id="SM01415">
    <property type="entry name" value="DUF106"/>
    <property type="match status" value="1"/>
</dbReference>
<keyword evidence="9" id="KW-0804">Transcription</keyword>
<evidence type="ECO:0000313" key="14">
    <source>
        <dbReference type="EMBL" id="ERF74449.1"/>
    </source>
</evidence>
<keyword evidence="15" id="KW-1185">Reference proteome</keyword>
<dbReference type="EMBL" id="KE720876">
    <property type="protein sequence ID" value="ERF74449.1"/>
    <property type="molecule type" value="Genomic_DNA"/>
</dbReference>
<feature type="compositionally biased region" description="Polar residues" evidence="11">
    <location>
        <begin position="314"/>
        <end position="325"/>
    </location>
</feature>
<dbReference type="RefSeq" id="XP_007799833.1">
    <property type="nucleotide sequence ID" value="XM_007801642.1"/>
</dbReference>
<evidence type="ECO:0000313" key="15">
    <source>
        <dbReference type="Proteomes" id="UP000019373"/>
    </source>
</evidence>
<evidence type="ECO:0000256" key="10">
    <source>
        <dbReference type="ARBA" id="ARBA00023242"/>
    </source>
</evidence>
<evidence type="ECO:0000259" key="13">
    <source>
        <dbReference type="PROSITE" id="PS50048"/>
    </source>
</evidence>
<dbReference type="CDD" id="cd00067">
    <property type="entry name" value="GAL4"/>
    <property type="match status" value="1"/>
</dbReference>
<feature type="transmembrane region" description="Helical" evidence="12">
    <location>
        <begin position="142"/>
        <end position="161"/>
    </location>
</feature>
<dbReference type="AlphaFoldDB" id="U1HY81"/>
<keyword evidence="8 12" id="KW-0472">Membrane</keyword>
<feature type="region of interest" description="Disordered" evidence="11">
    <location>
        <begin position="412"/>
        <end position="455"/>
    </location>
</feature>
<evidence type="ECO:0000256" key="2">
    <source>
        <dbReference type="ARBA" id="ARBA00005376"/>
    </source>
</evidence>
<comment type="subcellular location">
    <subcellularLocation>
        <location evidence="1">Membrane</location>
        <topology evidence="1">Multi-pass membrane protein</topology>
    </subcellularLocation>
</comment>
<dbReference type="GO" id="GO:0008270">
    <property type="term" value="F:zinc ion binding"/>
    <property type="evidence" value="ECO:0007669"/>
    <property type="project" value="InterPro"/>
</dbReference>
<feature type="domain" description="Zn(2)-C6 fungal-type" evidence="13">
    <location>
        <begin position="220"/>
        <end position="244"/>
    </location>
</feature>
<evidence type="ECO:0000256" key="5">
    <source>
        <dbReference type="ARBA" id="ARBA00022989"/>
    </source>
</evidence>
<proteinExistence type="inferred from homology"/>
<keyword evidence="7" id="KW-0238">DNA-binding</keyword>
<dbReference type="GO" id="GO:0003677">
    <property type="term" value="F:DNA binding"/>
    <property type="evidence" value="ECO:0007669"/>
    <property type="project" value="UniProtKB-KW"/>
</dbReference>
<comment type="similarity">
    <text evidence="2">Belongs to the EMC3 family.</text>
</comment>
<evidence type="ECO:0000256" key="1">
    <source>
        <dbReference type="ARBA" id="ARBA00004141"/>
    </source>
</evidence>
<evidence type="ECO:0000256" key="11">
    <source>
        <dbReference type="SAM" id="MobiDB-lite"/>
    </source>
</evidence>
<evidence type="ECO:0000256" key="12">
    <source>
        <dbReference type="SAM" id="Phobius"/>
    </source>
</evidence>
<keyword evidence="4 12" id="KW-0812">Transmembrane</keyword>
<evidence type="ECO:0000256" key="3">
    <source>
        <dbReference type="ARBA" id="ARBA00020822"/>
    </source>
</evidence>
<dbReference type="PROSITE" id="PS50048">
    <property type="entry name" value="ZN2_CY6_FUNGAL_2"/>
    <property type="match status" value="1"/>
</dbReference>
<dbReference type="Pfam" id="PF01956">
    <property type="entry name" value="EMC3_TMCO1"/>
    <property type="match status" value="1"/>
</dbReference>
<dbReference type="SUPFAM" id="SSF57701">
    <property type="entry name" value="Zn2/Cys6 DNA-binding domain"/>
    <property type="match status" value="1"/>
</dbReference>
<dbReference type="PANTHER" id="PTHR13116">
    <property type="entry name" value="ER MEMBRANE PROTEIN COMPLEX SUBUNIT 3"/>
    <property type="match status" value="1"/>
</dbReference>
<gene>
    <name evidence="14" type="ORF">EPUS_03887</name>
</gene>
<dbReference type="GO" id="GO:0034975">
    <property type="term" value="P:protein folding in endoplasmic reticulum"/>
    <property type="evidence" value="ECO:0007669"/>
    <property type="project" value="TreeGrafter"/>
</dbReference>
<evidence type="ECO:0000256" key="8">
    <source>
        <dbReference type="ARBA" id="ARBA00023136"/>
    </source>
</evidence>
<dbReference type="OrthoDB" id="6745403at2759"/>
<protein>
    <recommendedName>
        <fullName evidence="3">ER membrane protein complex subunit 3</fullName>
    </recommendedName>
</protein>
<organism evidence="14 15">
    <name type="scientific">Endocarpon pusillum (strain Z07020 / HMAS-L-300199)</name>
    <name type="common">Lichen-forming fungus</name>
    <dbReference type="NCBI Taxonomy" id="1263415"/>
    <lineage>
        <taxon>Eukaryota</taxon>
        <taxon>Fungi</taxon>
        <taxon>Dikarya</taxon>
        <taxon>Ascomycota</taxon>
        <taxon>Pezizomycotina</taxon>
        <taxon>Eurotiomycetes</taxon>
        <taxon>Chaetothyriomycetidae</taxon>
        <taxon>Verrucariales</taxon>
        <taxon>Verrucariaceae</taxon>
        <taxon>Endocarpon</taxon>
    </lineage>
</organism>
<evidence type="ECO:0000256" key="9">
    <source>
        <dbReference type="ARBA" id="ARBA00023163"/>
    </source>
</evidence>
<dbReference type="InterPro" id="IPR036864">
    <property type="entry name" value="Zn2-C6_fun-type_DNA-bd_sf"/>
</dbReference>
<keyword evidence="10" id="KW-0539">Nucleus</keyword>
<dbReference type="GO" id="GO:0072546">
    <property type="term" value="C:EMC complex"/>
    <property type="evidence" value="ECO:0007669"/>
    <property type="project" value="TreeGrafter"/>
</dbReference>
<keyword evidence="5 12" id="KW-1133">Transmembrane helix</keyword>
<evidence type="ECO:0000256" key="6">
    <source>
        <dbReference type="ARBA" id="ARBA00023015"/>
    </source>
</evidence>
<dbReference type="Pfam" id="PF00172">
    <property type="entry name" value="Zn_clus"/>
    <property type="match status" value="1"/>
</dbReference>
<feature type="region of interest" description="Disordered" evidence="11">
    <location>
        <begin position="309"/>
        <end position="338"/>
    </location>
</feature>
<reference evidence="15" key="1">
    <citation type="journal article" date="2014" name="BMC Genomics">
        <title>Genome characteristics reveal the impact of lichenization on lichen-forming fungus Endocarpon pusillum Hedwig (Verrucariales, Ascomycota).</title>
        <authorList>
            <person name="Wang Y.-Y."/>
            <person name="Liu B."/>
            <person name="Zhang X.-Y."/>
            <person name="Zhou Q.-M."/>
            <person name="Zhang T."/>
            <person name="Li H."/>
            <person name="Yu Y.-F."/>
            <person name="Zhang X.-L."/>
            <person name="Hao X.-Y."/>
            <person name="Wang M."/>
            <person name="Wang L."/>
            <person name="Wei J.-C."/>
        </authorList>
    </citation>
    <scope>NUCLEOTIDE SEQUENCE [LARGE SCALE GENOMIC DNA]</scope>
    <source>
        <strain evidence="15">Z07020 / HMAS-L-300199</strain>
    </source>
</reference>
<dbReference type="Proteomes" id="UP000019373">
    <property type="component" value="Unassembled WGS sequence"/>
</dbReference>
<dbReference type="PANTHER" id="PTHR13116:SF5">
    <property type="entry name" value="ER MEMBRANE PROTEIN COMPLEX SUBUNIT 3"/>
    <property type="match status" value="1"/>
</dbReference>
<dbReference type="eggNOG" id="KOG3188">
    <property type="taxonomic scope" value="Eukaryota"/>
</dbReference>
<dbReference type="InterPro" id="IPR008568">
    <property type="entry name" value="EMC3"/>
</dbReference>
<dbReference type="InterPro" id="IPR002809">
    <property type="entry name" value="EMC3/TMCO1"/>
</dbReference>
<name>U1HY81_ENDPU</name>
<dbReference type="GeneID" id="19238922"/>
<dbReference type="GO" id="GO:0000981">
    <property type="term" value="F:DNA-binding transcription factor activity, RNA polymerase II-specific"/>
    <property type="evidence" value="ECO:0007669"/>
    <property type="project" value="InterPro"/>
</dbReference>
<evidence type="ECO:0000256" key="4">
    <source>
        <dbReference type="ARBA" id="ARBA00022692"/>
    </source>
</evidence>
<accession>U1HY81</accession>
<dbReference type="HOGENOM" id="CLU_581438_0_0_1"/>